<keyword evidence="3" id="KW-1185">Reference proteome</keyword>
<proteinExistence type="predicted"/>
<dbReference type="Pfam" id="PF19313">
    <property type="entry name" value="DUF5916"/>
    <property type="match status" value="2"/>
</dbReference>
<sequence length="782" mass="89105">MRTAPVLIGEWLRTATGYISCALLLTFTAVCSVPAHAELKIDGRIDEAQWQQAVHCDDWRRTLPFARDEPRYGNQLHILSTEAGLAAAFIIDQPPSERRIKPRTPRDSERLIGDTVSLMVDFDANAQIGYEFTVGLGGGIRDGLITNQNKFDRDWDGAWQHAVYETEQQWFVELFIPWSSISMRESGEEKRAIGVYGTRYLFERGERYACPGITSEAAVFLSEFRRMEISQYAAVASLDVVPYATVISDFVEDDMRFKAGADINWKASPNLWLSATLNPDFGQVESDELVVDFSAIEVVFTDKRPFFSENQGIFDLRTPANGQLVYTRRIGSAMDDGSAASADIDAAFKLTGTAGSLVYGGFVVQEDDYRNQGPGRLFAATRVALPMENARVGYLGTWTDRPFLDRDALLNAFDYELATSDDWRISGQVIRSDIGTSGLNLFMGDAIAIARGTSPSRYEINTHGYESWLQADFNRSSPLMHTLKLLYIDDDFDMNDLGYMERNALKQVEWETNHRVANAGGGRINGETRRLYTFYRENTDGQRLQSRFALSRDVSYSSAWTAFQELRYVSSGVDDLISRGNGPVRLDDRLSGYMDITTPRYGDWQFTLGSYLYQQGVEDYSAWLQLVAAWYPTEKLTVRLDLLPQYSSDWLLWEEGNLFGSFRARRLDYDFRLDWIPAPRHELRIKWQWIGIDADLRQAYRTDAAGNLLPVSDPVAPFTVNNLGLQVRYRYELGPMSELFLVYARGGYHFLDDDQRHVNQLFQDMTDVRDADQFLIKFRYKL</sequence>
<reference evidence="2 3" key="1">
    <citation type="journal article" date="2021" name="Int. J. Syst. Evol. Microbiol.">
        <title>Steroidobacter gossypii sp. nov., isolated from soil of cotton cropping field.</title>
        <authorList>
            <person name="Huang R."/>
            <person name="Yang S."/>
            <person name="Zhen C."/>
            <person name="Liu W."/>
        </authorList>
    </citation>
    <scope>NUCLEOTIDE SEQUENCE [LARGE SCALE GENOMIC DNA]</scope>
    <source>
        <strain evidence="2 3">S1-65</strain>
    </source>
</reference>
<dbReference type="SUPFAM" id="SSF49344">
    <property type="entry name" value="CBD9-like"/>
    <property type="match status" value="1"/>
</dbReference>
<accession>A0ABS1WT87</accession>
<organism evidence="2 3">
    <name type="scientific">Steroidobacter gossypii</name>
    <dbReference type="NCBI Taxonomy" id="2805490"/>
    <lineage>
        <taxon>Bacteria</taxon>
        <taxon>Pseudomonadati</taxon>
        <taxon>Pseudomonadota</taxon>
        <taxon>Gammaproteobacteria</taxon>
        <taxon>Steroidobacterales</taxon>
        <taxon>Steroidobacteraceae</taxon>
        <taxon>Steroidobacter</taxon>
    </lineage>
</organism>
<feature type="domain" description="DUF5916" evidence="1">
    <location>
        <begin position="459"/>
        <end position="780"/>
    </location>
</feature>
<comment type="caution">
    <text evidence="2">The sequence shown here is derived from an EMBL/GenBank/DDBJ whole genome shotgun (WGS) entry which is preliminary data.</text>
</comment>
<evidence type="ECO:0000259" key="1">
    <source>
        <dbReference type="Pfam" id="PF19313"/>
    </source>
</evidence>
<evidence type="ECO:0000313" key="2">
    <source>
        <dbReference type="EMBL" id="MBM0104180.1"/>
    </source>
</evidence>
<dbReference type="RefSeq" id="WP_203166115.1">
    <property type="nucleotide sequence ID" value="NZ_JAEVLS010000001.1"/>
</dbReference>
<dbReference type="Gene3D" id="2.60.40.1190">
    <property type="match status" value="1"/>
</dbReference>
<dbReference type="EMBL" id="JAEVLS010000001">
    <property type="protein sequence ID" value="MBM0104180.1"/>
    <property type="molecule type" value="Genomic_DNA"/>
</dbReference>
<dbReference type="InterPro" id="IPR045670">
    <property type="entry name" value="DUF5916"/>
</dbReference>
<evidence type="ECO:0000313" key="3">
    <source>
        <dbReference type="Proteomes" id="UP000661077"/>
    </source>
</evidence>
<name>A0ABS1WT87_9GAMM</name>
<feature type="domain" description="DUF5916" evidence="1">
    <location>
        <begin position="238"/>
        <end position="336"/>
    </location>
</feature>
<gene>
    <name evidence="2" type="ORF">JM946_05460</name>
</gene>
<dbReference type="SUPFAM" id="SSF56935">
    <property type="entry name" value="Porins"/>
    <property type="match status" value="1"/>
</dbReference>
<dbReference type="Proteomes" id="UP000661077">
    <property type="component" value="Unassembled WGS sequence"/>
</dbReference>
<protein>
    <recommendedName>
        <fullName evidence="1">DUF5916 domain-containing protein</fullName>
    </recommendedName>
</protein>